<dbReference type="GO" id="GO:0007165">
    <property type="term" value="P:signal transduction"/>
    <property type="evidence" value="ECO:0007669"/>
    <property type="project" value="InterPro"/>
</dbReference>
<feature type="repeat" description="TNFR-Cys" evidence="1">
    <location>
        <begin position="238"/>
        <end position="276"/>
    </location>
</feature>
<evidence type="ECO:0000256" key="1">
    <source>
        <dbReference type="PROSITE-ProRule" id="PRU00206"/>
    </source>
</evidence>
<keyword evidence="3" id="KW-0472">Membrane</keyword>
<evidence type="ECO:0000313" key="7">
    <source>
        <dbReference type="RefSeq" id="XP_019495248.1"/>
    </source>
</evidence>
<feature type="compositionally biased region" description="Basic and acidic residues" evidence="2">
    <location>
        <begin position="513"/>
        <end position="525"/>
    </location>
</feature>
<feature type="compositionally biased region" description="Basic and acidic residues" evidence="2">
    <location>
        <begin position="341"/>
        <end position="350"/>
    </location>
</feature>
<feature type="chain" id="PRO_5034480211" evidence="4">
    <location>
        <begin position="19"/>
        <end position="533"/>
    </location>
</feature>
<reference evidence="7" key="1">
    <citation type="submission" date="2025-08" db="UniProtKB">
        <authorList>
            <consortium name="RefSeq"/>
        </authorList>
    </citation>
    <scope>IDENTIFICATION</scope>
    <source>
        <tissue evidence="7">Muscle</tissue>
    </source>
</reference>
<dbReference type="CTD" id="943"/>
<name>A0A8B7R537_HIPAR</name>
<keyword evidence="6" id="KW-1185">Reference proteome</keyword>
<dbReference type="RefSeq" id="XP_019495248.1">
    <property type="nucleotide sequence ID" value="XM_019639703.1"/>
</dbReference>
<feature type="repeat" description="TNFR-Cys" evidence="1">
    <location>
        <begin position="103"/>
        <end position="145"/>
    </location>
</feature>
<dbReference type="InterPro" id="IPR052862">
    <property type="entry name" value="TNFR_superfamily_member_8"/>
</dbReference>
<protein>
    <submittedName>
        <fullName evidence="7">Tumor necrosis factor receptor superfamily member 8</fullName>
    </submittedName>
</protein>
<feature type="region of interest" description="Disordered" evidence="2">
    <location>
        <begin position="150"/>
        <end position="178"/>
    </location>
</feature>
<dbReference type="SMART" id="SM00208">
    <property type="entry name" value="TNFR"/>
    <property type="match status" value="4"/>
</dbReference>
<feature type="domain" description="TNFR-Cys" evidence="5">
    <location>
        <begin position="57"/>
        <end position="102"/>
    </location>
</feature>
<feature type="signal peptide" evidence="4">
    <location>
        <begin position="1"/>
        <end position="18"/>
    </location>
</feature>
<dbReference type="PANTHER" id="PTHR47497:SF1">
    <property type="entry name" value="TUMOR NECROSIS FACTOR RECEPTOR SUPERFAMILY MEMBER 8"/>
    <property type="match status" value="1"/>
</dbReference>
<dbReference type="GeneID" id="109381234"/>
<dbReference type="KEGG" id="hai:109381234"/>
<evidence type="ECO:0000313" key="6">
    <source>
        <dbReference type="Proteomes" id="UP000694851"/>
    </source>
</evidence>
<keyword evidence="1" id="KW-1015">Disulfide bond</keyword>
<gene>
    <name evidence="7" type="primary">TNFRSF8</name>
</gene>
<feature type="disulfide bond" evidence="1">
    <location>
        <begin position="81"/>
        <end position="94"/>
    </location>
</feature>
<dbReference type="Pfam" id="PF00020">
    <property type="entry name" value="TNFR_c6"/>
    <property type="match status" value="3"/>
</dbReference>
<evidence type="ECO:0000256" key="4">
    <source>
        <dbReference type="SAM" id="SignalP"/>
    </source>
</evidence>
<evidence type="ECO:0000256" key="2">
    <source>
        <dbReference type="SAM" id="MobiDB-lite"/>
    </source>
</evidence>
<dbReference type="AlphaFoldDB" id="A0A8B7R537"/>
<feature type="compositionally biased region" description="Pro residues" evidence="2">
    <location>
        <begin position="208"/>
        <end position="222"/>
    </location>
</feature>
<dbReference type="PRINTS" id="PR01923">
    <property type="entry name" value="TNFACTORR8"/>
</dbReference>
<evidence type="ECO:0000259" key="5">
    <source>
        <dbReference type="PROSITE" id="PS50050"/>
    </source>
</evidence>
<feature type="region of interest" description="Disordered" evidence="2">
    <location>
        <begin position="313"/>
        <end position="353"/>
    </location>
</feature>
<dbReference type="GO" id="GO:0004888">
    <property type="term" value="F:transmembrane signaling receptor activity"/>
    <property type="evidence" value="ECO:0007669"/>
    <property type="project" value="InterPro"/>
</dbReference>
<keyword evidence="7" id="KW-0675">Receptor</keyword>
<feature type="region of interest" description="Disordered" evidence="2">
    <location>
        <begin position="497"/>
        <end position="533"/>
    </location>
</feature>
<dbReference type="InterPro" id="IPR001368">
    <property type="entry name" value="TNFR/NGFR_Cys_rich_reg"/>
</dbReference>
<dbReference type="SUPFAM" id="SSF57586">
    <property type="entry name" value="TNF receptor-like"/>
    <property type="match status" value="2"/>
</dbReference>
<feature type="domain" description="TNFR-Cys" evidence="5">
    <location>
        <begin position="103"/>
        <end position="145"/>
    </location>
</feature>
<dbReference type="PROSITE" id="PS50050">
    <property type="entry name" value="TNFR_NGFR_2"/>
    <property type="match status" value="3"/>
</dbReference>
<comment type="caution">
    <text evidence="1">Lacks conserved residue(s) required for the propagation of feature annotation.</text>
</comment>
<keyword evidence="4" id="KW-0732">Signal</keyword>
<dbReference type="Gene3D" id="2.10.50.10">
    <property type="entry name" value="Tumor Necrosis Factor Receptor, subunit A, domain 2"/>
    <property type="match status" value="3"/>
</dbReference>
<dbReference type="Proteomes" id="UP000694851">
    <property type="component" value="Unplaced"/>
</dbReference>
<dbReference type="PROSITE" id="PS00652">
    <property type="entry name" value="TNFR_NGFR_1"/>
    <property type="match status" value="2"/>
</dbReference>
<feature type="domain" description="TNFR-Cys" evidence="5">
    <location>
        <begin position="238"/>
        <end position="276"/>
    </location>
</feature>
<dbReference type="OrthoDB" id="8633482at2759"/>
<feature type="compositionally biased region" description="Polar residues" evidence="2">
    <location>
        <begin position="313"/>
        <end position="340"/>
    </location>
</feature>
<feature type="repeat" description="TNFR-Cys" evidence="1">
    <location>
        <begin position="57"/>
        <end position="102"/>
    </location>
</feature>
<accession>A0A8B7R537</accession>
<feature type="disulfide bond" evidence="1">
    <location>
        <begin position="84"/>
        <end position="102"/>
    </location>
</feature>
<feature type="transmembrane region" description="Helical" evidence="3">
    <location>
        <begin position="404"/>
        <end position="423"/>
    </location>
</feature>
<organism evidence="6 7">
    <name type="scientific">Hipposideros armiger</name>
    <name type="common">Great Himalayan leaf-nosed bat</name>
    <dbReference type="NCBI Taxonomy" id="186990"/>
    <lineage>
        <taxon>Eukaryota</taxon>
        <taxon>Metazoa</taxon>
        <taxon>Chordata</taxon>
        <taxon>Craniata</taxon>
        <taxon>Vertebrata</taxon>
        <taxon>Euteleostomi</taxon>
        <taxon>Mammalia</taxon>
        <taxon>Eutheria</taxon>
        <taxon>Laurasiatheria</taxon>
        <taxon>Chiroptera</taxon>
        <taxon>Yinpterochiroptera</taxon>
        <taxon>Rhinolophoidea</taxon>
        <taxon>Hipposideridae</taxon>
        <taxon>Hipposideros</taxon>
    </lineage>
</organism>
<feature type="region of interest" description="Disordered" evidence="2">
    <location>
        <begin position="195"/>
        <end position="229"/>
    </location>
</feature>
<dbReference type="PANTHER" id="PTHR47497">
    <property type="entry name" value="TUMOR NECROSIS FACTOR RECEPTOR SUPERFAMILY MEMBER 8"/>
    <property type="match status" value="1"/>
</dbReference>
<feature type="disulfide bond" evidence="1">
    <location>
        <begin position="127"/>
        <end position="145"/>
    </location>
</feature>
<dbReference type="InterPro" id="IPR034002">
    <property type="entry name" value="TNFRSF8_N"/>
</dbReference>
<sequence>MCTLHPVLGLLLVGALRAFPQNRAPADACARDPGHYYDKDAGKCCYRCPTGHFPKRPCPQGSFDCCDPDYYLDKNNRCTACVSCGDNLVEKKPCSRNSSRVCECRAGMFCLTTAANSCARCSPHSTCPTGLIVKFQGTAERDTVCELPSPGASPDCSTSPEDCEAPASGTTLHGKPILTSASSNARTTLLGRDTLFTPENDSKMTRTPIPPPAMGKPSPDPGLSPQLCPQGSSDCRKQCDKDYFLDRDGRCTACVSCSGGDLVEKTPCTWNSSRVCECRPGMVCVTSVTNSCARCIACPTFPLGTAEKDTAFEPSSTGTHLNCNTNPEDSKAPSSTALTDSETRKGHGEGVTHALGDASISTSAPISFSSMGRPILVSGGQKEGGYAQAMASTGSSPSRNGPTLLWLIMALVVVAVSSSFLLCHRRACWKWIRQKLHLCYPVQTFRPKLDPVDSRPRRNTMQLTSTVTDPCTEKLGLMSPPAVETCPNVGATSLESLRLRDASPVGSPSSPRELPEPRVTTEHTNNRIGELAC</sequence>
<dbReference type="CDD" id="cd13409">
    <property type="entry name" value="TNFRSF8"/>
    <property type="match status" value="1"/>
</dbReference>
<evidence type="ECO:0000256" key="3">
    <source>
        <dbReference type="SAM" id="Phobius"/>
    </source>
</evidence>
<dbReference type="InterPro" id="IPR020416">
    <property type="entry name" value="TNFR_8"/>
</dbReference>
<keyword evidence="3" id="KW-0812">Transmembrane</keyword>
<proteinExistence type="predicted"/>
<keyword evidence="3" id="KW-1133">Transmembrane helix</keyword>